<dbReference type="Proteomes" id="UP000694851">
    <property type="component" value="Unplaced"/>
</dbReference>
<evidence type="ECO:0000256" key="5">
    <source>
        <dbReference type="ARBA" id="ARBA00022525"/>
    </source>
</evidence>
<reference evidence="11" key="1">
    <citation type="submission" date="2025-08" db="UniProtKB">
        <authorList>
            <consortium name="RefSeq"/>
        </authorList>
    </citation>
    <scope>IDENTIFICATION</scope>
    <source>
        <tissue evidence="11">Muscle</tissue>
    </source>
</reference>
<evidence type="ECO:0000256" key="6">
    <source>
        <dbReference type="ARBA" id="ARBA00022553"/>
    </source>
</evidence>
<feature type="region of interest" description="Disordered" evidence="9">
    <location>
        <begin position="20"/>
        <end position="42"/>
    </location>
</feature>
<keyword evidence="8" id="KW-0325">Glycoprotein</keyword>
<evidence type="ECO:0000313" key="11">
    <source>
        <dbReference type="RefSeq" id="XP_019518745.1"/>
    </source>
</evidence>
<gene>
    <name evidence="11" type="primary">CSN3</name>
</gene>
<dbReference type="GO" id="GO:0050821">
    <property type="term" value="P:protein stabilization"/>
    <property type="evidence" value="ECO:0007669"/>
    <property type="project" value="TreeGrafter"/>
</dbReference>
<accession>A0A8B7T2I9</accession>
<organism evidence="10 11">
    <name type="scientific">Hipposideros armiger</name>
    <name type="common">Great Himalayan leaf-nosed bat</name>
    <dbReference type="NCBI Taxonomy" id="186990"/>
    <lineage>
        <taxon>Eukaryota</taxon>
        <taxon>Metazoa</taxon>
        <taxon>Chordata</taxon>
        <taxon>Craniata</taxon>
        <taxon>Vertebrata</taxon>
        <taxon>Euteleostomi</taxon>
        <taxon>Mammalia</taxon>
        <taxon>Eutheria</taxon>
        <taxon>Laurasiatheria</taxon>
        <taxon>Chiroptera</taxon>
        <taxon>Yinpterochiroptera</taxon>
        <taxon>Rhinolophoidea</taxon>
        <taxon>Hipposideridae</taxon>
        <taxon>Hipposideros</taxon>
    </lineage>
</organism>
<keyword evidence="6" id="KW-0597">Phosphoprotein</keyword>
<evidence type="ECO:0000256" key="7">
    <source>
        <dbReference type="ARBA" id="ARBA00022743"/>
    </source>
</evidence>
<keyword evidence="10" id="KW-1185">Reference proteome</keyword>
<comment type="subcellular location">
    <subcellularLocation>
        <location evidence="2">Secreted</location>
    </subcellularLocation>
</comment>
<dbReference type="OrthoDB" id="9836334at2759"/>
<dbReference type="CTD" id="1448"/>
<evidence type="ECO:0000256" key="9">
    <source>
        <dbReference type="SAM" id="MobiDB-lite"/>
    </source>
</evidence>
<name>A0A8B7T2I9_HIPAR</name>
<dbReference type="AlphaFoldDB" id="A0A8B7T2I9"/>
<dbReference type="GO" id="GO:0005615">
    <property type="term" value="C:extracellular space"/>
    <property type="evidence" value="ECO:0007669"/>
    <property type="project" value="TreeGrafter"/>
</dbReference>
<evidence type="ECO:0000313" key="10">
    <source>
        <dbReference type="Proteomes" id="UP000694851"/>
    </source>
</evidence>
<comment type="similarity">
    <text evidence="3">Belongs to the kappa-casein family.</text>
</comment>
<dbReference type="GO" id="GO:0007595">
    <property type="term" value="P:lactation"/>
    <property type="evidence" value="ECO:0007669"/>
    <property type="project" value="TreeGrafter"/>
</dbReference>
<evidence type="ECO:0000256" key="3">
    <source>
        <dbReference type="ARBA" id="ARBA00005332"/>
    </source>
</evidence>
<protein>
    <recommendedName>
        <fullName evidence="4">Kappa-casein</fullName>
    </recommendedName>
</protein>
<evidence type="ECO:0000256" key="1">
    <source>
        <dbReference type="ARBA" id="ARBA00003829"/>
    </source>
</evidence>
<keyword evidence="7" id="KW-0494">Milk protein</keyword>
<dbReference type="RefSeq" id="XP_019518745.1">
    <property type="nucleotide sequence ID" value="XM_019663200.1"/>
</dbReference>
<dbReference type="Pfam" id="PF00997">
    <property type="entry name" value="Casein_kappa"/>
    <property type="match status" value="1"/>
</dbReference>
<dbReference type="InterPro" id="IPR000117">
    <property type="entry name" value="Casein_kappa"/>
</dbReference>
<proteinExistence type="inferred from homology"/>
<evidence type="ECO:0000256" key="8">
    <source>
        <dbReference type="ARBA" id="ARBA00023180"/>
    </source>
</evidence>
<dbReference type="PANTHER" id="PTHR11470">
    <property type="entry name" value="KAPPA CASEIN"/>
    <property type="match status" value="1"/>
</dbReference>
<evidence type="ECO:0000256" key="4">
    <source>
        <dbReference type="ARBA" id="ARBA00017238"/>
    </source>
</evidence>
<dbReference type="GeneID" id="109393707"/>
<keyword evidence="5" id="KW-0964">Secreted</keyword>
<dbReference type="PANTHER" id="PTHR11470:SF2">
    <property type="entry name" value="KAPPA-CASEIN"/>
    <property type="match status" value="1"/>
</dbReference>
<sequence length="190" mass="21672">MSVDGTDKCNKVEGQLNLLASKRQQAQGKGAEEQNQEQQTCRENNERLFNQNTVKYIPIQYVLNSYSHFEPHSYQYRPAIPIKNQYMPYPYYAKPVAARPHVQIPQWQIMPNIYPHTVVRHAYQHPSFIAVPPKKVQDKTVIPNIKTIATVNPTFIPNTEPMVNSVVTPEASSEFITSLPETTTVTSTMV</sequence>
<comment type="function">
    <text evidence="1">Kappa-casein stabilizes micelle formation, preventing casein precipitation in milk.</text>
</comment>
<evidence type="ECO:0000256" key="2">
    <source>
        <dbReference type="ARBA" id="ARBA00004613"/>
    </source>
</evidence>
<dbReference type="KEGG" id="hai:109393707"/>